<comment type="subcellular location">
    <subcellularLocation>
        <location evidence="20">Nucleus</location>
    </subcellularLocation>
    <subcellularLocation>
        <location evidence="20">Chromosome</location>
    </subcellularLocation>
</comment>
<evidence type="ECO:0000259" key="21">
    <source>
        <dbReference type="Pfam" id="PF13086"/>
    </source>
</evidence>
<accession>A0AAV2FVV3</accession>
<dbReference type="GO" id="GO:0046872">
    <property type="term" value="F:metal ion binding"/>
    <property type="evidence" value="ECO:0007669"/>
    <property type="project" value="UniProtKB-UniRule"/>
</dbReference>
<dbReference type="Proteomes" id="UP001497516">
    <property type="component" value="Chromosome 7"/>
</dbReference>
<evidence type="ECO:0000256" key="2">
    <source>
        <dbReference type="ARBA" id="ARBA00007913"/>
    </source>
</evidence>
<keyword evidence="24" id="KW-1185">Reference proteome</keyword>
<keyword evidence="4 20" id="KW-0004">4Fe-4S</keyword>
<evidence type="ECO:0000256" key="14">
    <source>
        <dbReference type="ARBA" id="ARBA00023014"/>
    </source>
</evidence>
<dbReference type="FunFam" id="3.40.50.300:FF:001302">
    <property type="entry name" value="DNA replication ATP-dependent helicase/nuclease DNA2"/>
    <property type="match status" value="1"/>
</dbReference>
<comment type="similarity">
    <text evidence="2 20">Belongs to the DNA2/NAM7 helicase family.</text>
</comment>
<comment type="function">
    <text evidence="20">Key enzyme involved in DNA replication and DNA repair. Involved in Okazaki fragments processing by cleaving long flaps that escape FEN1: flaps that are longer than 27 nucleotides are coated by replication protein A complex (RPA), leading to recruit DNA2 which cleaves the flap until it is too short to bind RPA and becomes a substrate for FEN1. Also involved in 5'-end resection of DNA during double-strand break (DSB) repair by mediating the cleavage of 5'-ssDNA.</text>
</comment>
<dbReference type="CDD" id="cd18808">
    <property type="entry name" value="SF1_C_Upf1"/>
    <property type="match status" value="1"/>
</dbReference>
<keyword evidence="3 20" id="KW-0158">Chromosome</keyword>
<feature type="domain" description="DNA2/NAM7 helicase helicase" evidence="21">
    <location>
        <begin position="7"/>
        <end position="72"/>
    </location>
</feature>
<gene>
    <name evidence="23" type="ORF">LTRI10_LOCUS41726</name>
</gene>
<evidence type="ECO:0000256" key="17">
    <source>
        <dbReference type="ARBA" id="ARBA00023242"/>
    </source>
</evidence>
<dbReference type="GO" id="GO:0071932">
    <property type="term" value="P:replication fork reversal"/>
    <property type="evidence" value="ECO:0007669"/>
    <property type="project" value="TreeGrafter"/>
</dbReference>
<name>A0AAV2FVV3_9ROSI</name>
<comment type="catalytic activity">
    <reaction evidence="19 20">
        <text>ATP + H2O = ADP + phosphate + H(+)</text>
        <dbReference type="Rhea" id="RHEA:13065"/>
        <dbReference type="ChEBI" id="CHEBI:15377"/>
        <dbReference type="ChEBI" id="CHEBI:15378"/>
        <dbReference type="ChEBI" id="CHEBI:30616"/>
        <dbReference type="ChEBI" id="CHEBI:43474"/>
        <dbReference type="ChEBI" id="CHEBI:456216"/>
        <dbReference type="EC" id="3.6.4.12"/>
    </reaction>
</comment>
<dbReference type="Pfam" id="PF13086">
    <property type="entry name" value="AAA_11"/>
    <property type="match status" value="1"/>
</dbReference>
<dbReference type="GO" id="GO:0017108">
    <property type="term" value="F:5'-flap endonuclease activity"/>
    <property type="evidence" value="ECO:0007669"/>
    <property type="project" value="UniProtKB-UniRule"/>
</dbReference>
<dbReference type="InterPro" id="IPR041679">
    <property type="entry name" value="DNA2/NAM7-like_C"/>
</dbReference>
<dbReference type="InterPro" id="IPR027417">
    <property type="entry name" value="P-loop_NTPase"/>
</dbReference>
<dbReference type="EMBL" id="OZ034820">
    <property type="protein sequence ID" value="CAL1401680.1"/>
    <property type="molecule type" value="Genomic_DNA"/>
</dbReference>
<keyword evidence="11 20" id="KW-0347">Helicase</keyword>
<dbReference type="GO" id="GO:0051539">
    <property type="term" value="F:4 iron, 4 sulfur cluster binding"/>
    <property type="evidence" value="ECO:0007669"/>
    <property type="project" value="UniProtKB-UniRule"/>
</dbReference>
<evidence type="ECO:0000256" key="19">
    <source>
        <dbReference type="ARBA" id="ARBA00047995"/>
    </source>
</evidence>
<keyword evidence="17 20" id="KW-0539">Nucleus</keyword>
<evidence type="ECO:0000256" key="13">
    <source>
        <dbReference type="ARBA" id="ARBA00023004"/>
    </source>
</evidence>
<keyword evidence="18 20" id="KW-0511">Multifunctional enzyme</keyword>
<dbReference type="InterPro" id="IPR047187">
    <property type="entry name" value="SF1_C_Upf1"/>
</dbReference>
<dbReference type="GO" id="GO:0033567">
    <property type="term" value="P:DNA replication, Okazaki fragment processing"/>
    <property type="evidence" value="ECO:0007669"/>
    <property type="project" value="UniProtKB-UniRule"/>
</dbReference>
<evidence type="ECO:0000256" key="16">
    <source>
        <dbReference type="ARBA" id="ARBA00023204"/>
    </source>
</evidence>
<keyword evidence="15 20" id="KW-0238">DNA-binding</keyword>
<keyword evidence="9 20" id="KW-0227">DNA damage</keyword>
<evidence type="ECO:0000256" key="8">
    <source>
        <dbReference type="ARBA" id="ARBA00022741"/>
    </source>
</evidence>
<keyword evidence="5 20" id="KW-0235">DNA replication</keyword>
<protein>
    <recommendedName>
        <fullName evidence="20">DNA replication ATP-dependent helicase/nuclease</fullName>
        <ecNumber evidence="20">3.1.-.-</ecNumber>
        <ecNumber evidence="20">3.6.4.12</ecNumber>
    </recommendedName>
</protein>
<feature type="domain" description="DNA2/NAM7 helicase-like C-terminal" evidence="22">
    <location>
        <begin position="81"/>
        <end position="281"/>
    </location>
</feature>
<keyword evidence="14 20" id="KW-0411">Iron-sulfur</keyword>
<dbReference type="PANTHER" id="PTHR10887:SF433">
    <property type="entry name" value="DNA REPLICATION ATP-DEPENDENT HELICASE_NUCLEASE DNA2"/>
    <property type="match status" value="1"/>
</dbReference>
<evidence type="ECO:0000256" key="4">
    <source>
        <dbReference type="ARBA" id="ARBA00022485"/>
    </source>
</evidence>
<evidence type="ECO:0000256" key="6">
    <source>
        <dbReference type="ARBA" id="ARBA00022722"/>
    </source>
</evidence>
<dbReference type="GO" id="GO:0017116">
    <property type="term" value="F:single-stranded DNA helicase activity"/>
    <property type="evidence" value="ECO:0007669"/>
    <property type="project" value="UniProtKB-UniRule"/>
</dbReference>
<dbReference type="EC" id="3.6.4.12" evidence="20"/>
<dbReference type="AlphaFoldDB" id="A0AAV2FVV3"/>
<dbReference type="FunFam" id="3.40.50.300:FF:001490">
    <property type="entry name" value="DNA replication helicase"/>
    <property type="match status" value="1"/>
</dbReference>
<dbReference type="Pfam" id="PF13087">
    <property type="entry name" value="AAA_12"/>
    <property type="match status" value="1"/>
</dbReference>
<dbReference type="PANTHER" id="PTHR10887">
    <property type="entry name" value="DNA2/NAM7 HELICASE FAMILY"/>
    <property type="match status" value="1"/>
</dbReference>
<keyword evidence="16 20" id="KW-0234">DNA repair</keyword>
<keyword evidence="8 20" id="KW-0547">Nucleotide-binding</keyword>
<dbReference type="SUPFAM" id="SSF52540">
    <property type="entry name" value="P-loop containing nucleoside triphosphate hydrolases"/>
    <property type="match status" value="1"/>
</dbReference>
<organism evidence="23 24">
    <name type="scientific">Linum trigynum</name>
    <dbReference type="NCBI Taxonomy" id="586398"/>
    <lineage>
        <taxon>Eukaryota</taxon>
        <taxon>Viridiplantae</taxon>
        <taxon>Streptophyta</taxon>
        <taxon>Embryophyta</taxon>
        <taxon>Tracheophyta</taxon>
        <taxon>Spermatophyta</taxon>
        <taxon>Magnoliopsida</taxon>
        <taxon>eudicotyledons</taxon>
        <taxon>Gunneridae</taxon>
        <taxon>Pentapetalae</taxon>
        <taxon>rosids</taxon>
        <taxon>fabids</taxon>
        <taxon>Malpighiales</taxon>
        <taxon>Linaceae</taxon>
        <taxon>Linum</taxon>
    </lineage>
</organism>
<dbReference type="GO" id="GO:0003677">
    <property type="term" value="F:DNA binding"/>
    <property type="evidence" value="ECO:0007669"/>
    <property type="project" value="UniProtKB-UniRule"/>
</dbReference>
<dbReference type="GO" id="GO:0006281">
    <property type="term" value="P:DNA repair"/>
    <property type="evidence" value="ECO:0007669"/>
    <property type="project" value="UniProtKB-KW"/>
</dbReference>
<dbReference type="GO" id="GO:0005634">
    <property type="term" value="C:nucleus"/>
    <property type="evidence" value="ECO:0007669"/>
    <property type="project" value="UniProtKB-SubCell"/>
</dbReference>
<evidence type="ECO:0000256" key="12">
    <source>
        <dbReference type="ARBA" id="ARBA00022840"/>
    </source>
</evidence>
<keyword evidence="13 20" id="KW-0408">Iron</keyword>
<comment type="cofactor">
    <cofactor evidence="1">
        <name>[4Fe-4S] cluster</name>
        <dbReference type="ChEBI" id="CHEBI:49883"/>
    </cofactor>
</comment>
<evidence type="ECO:0000256" key="5">
    <source>
        <dbReference type="ARBA" id="ARBA00022705"/>
    </source>
</evidence>
<evidence type="ECO:0000256" key="20">
    <source>
        <dbReference type="RuleBase" id="RU367041"/>
    </source>
</evidence>
<dbReference type="InterPro" id="IPR041677">
    <property type="entry name" value="DNA2/NAM7_AAA_11"/>
</dbReference>
<evidence type="ECO:0000313" key="24">
    <source>
        <dbReference type="Proteomes" id="UP001497516"/>
    </source>
</evidence>
<proteinExistence type="inferred from homology"/>
<dbReference type="GO" id="GO:0005524">
    <property type="term" value="F:ATP binding"/>
    <property type="evidence" value="ECO:0007669"/>
    <property type="project" value="UniProtKB-UniRule"/>
</dbReference>
<evidence type="ECO:0000256" key="3">
    <source>
        <dbReference type="ARBA" id="ARBA00022454"/>
    </source>
</evidence>
<dbReference type="Gene3D" id="3.40.50.300">
    <property type="entry name" value="P-loop containing nucleotide triphosphate hydrolases"/>
    <property type="match status" value="2"/>
</dbReference>
<keyword evidence="12 20" id="KW-0067">ATP-binding</keyword>
<dbReference type="EC" id="3.1.-.-" evidence="20"/>
<dbReference type="InterPro" id="IPR045055">
    <property type="entry name" value="DNA2/NAM7-like"/>
</dbReference>
<evidence type="ECO:0000256" key="10">
    <source>
        <dbReference type="ARBA" id="ARBA00022801"/>
    </source>
</evidence>
<evidence type="ECO:0000259" key="22">
    <source>
        <dbReference type="Pfam" id="PF13087"/>
    </source>
</evidence>
<evidence type="ECO:0000256" key="15">
    <source>
        <dbReference type="ARBA" id="ARBA00023125"/>
    </source>
</evidence>
<evidence type="ECO:0000256" key="18">
    <source>
        <dbReference type="ARBA" id="ARBA00023268"/>
    </source>
</evidence>
<sequence length="323" mass="35723">MEYIKLRLEQVKVVAVTCLGITSPLLTGKKFDVCIMDEAGQITLPISLGPLMFSSTFVLVGDHYQLPPLVQSAEARENGMGISLFCKLCEAHPEAISALQSQYRMSEGIMKLSNALIYGDRLQCGSSEVANTRLKVSSLKSCCLWLKEVLSPDRAVVFINTDMLPTLVPKDSTSLKNPLEAYIVTEVIKVLTSSGTEGKDIGIITPYNSQANLIKAVISPTSVEVHTIDKYQGRDKDCIMVSFVRSAENPRSYSSSLLGDWHRINVAITRAKKKLIMVGSRRTLSKIPLLKLLVEKVEEQSGILNLSSDHISLQELESWEQYL</sequence>
<evidence type="ECO:0000313" key="23">
    <source>
        <dbReference type="EMBL" id="CAL1401680.1"/>
    </source>
</evidence>
<keyword evidence="7 20" id="KW-0479">Metal-binding</keyword>
<dbReference type="GO" id="GO:0005694">
    <property type="term" value="C:chromosome"/>
    <property type="evidence" value="ECO:0007669"/>
    <property type="project" value="UniProtKB-SubCell"/>
</dbReference>
<dbReference type="GO" id="GO:0005737">
    <property type="term" value="C:cytoplasm"/>
    <property type="evidence" value="ECO:0007669"/>
    <property type="project" value="TreeGrafter"/>
</dbReference>
<evidence type="ECO:0000256" key="1">
    <source>
        <dbReference type="ARBA" id="ARBA00001966"/>
    </source>
</evidence>
<keyword evidence="10 20" id="KW-0378">Hydrolase</keyword>
<reference evidence="23 24" key="1">
    <citation type="submission" date="2024-04" db="EMBL/GenBank/DDBJ databases">
        <authorList>
            <person name="Fracassetti M."/>
        </authorList>
    </citation>
    <scope>NUCLEOTIDE SEQUENCE [LARGE SCALE GENOMIC DNA]</scope>
</reference>
<evidence type="ECO:0000256" key="11">
    <source>
        <dbReference type="ARBA" id="ARBA00022806"/>
    </source>
</evidence>
<evidence type="ECO:0000256" key="7">
    <source>
        <dbReference type="ARBA" id="ARBA00022723"/>
    </source>
</evidence>
<keyword evidence="6 20" id="KW-0540">Nuclease</keyword>
<evidence type="ECO:0000256" key="9">
    <source>
        <dbReference type="ARBA" id="ARBA00022763"/>
    </source>
</evidence>